<gene>
    <name evidence="11" type="primary">purC</name>
    <name evidence="13" type="ORF">AYW79_02035</name>
</gene>
<dbReference type="HAMAP" id="MF_00137">
    <property type="entry name" value="SAICAR_synth"/>
    <property type="match status" value="1"/>
</dbReference>
<proteinExistence type="inferred from homology"/>
<dbReference type="InterPro" id="IPR050089">
    <property type="entry name" value="SAICAR_synthetase"/>
</dbReference>
<dbReference type="Proteomes" id="UP000077421">
    <property type="component" value="Unassembled WGS sequence"/>
</dbReference>
<dbReference type="InterPro" id="IPR018236">
    <property type="entry name" value="SAICAR_synthetase_CS"/>
</dbReference>
<dbReference type="UniPathway" id="UPA00074">
    <property type="reaction ID" value="UER00131"/>
</dbReference>
<comment type="catalytic activity">
    <reaction evidence="10 11">
        <text>5-amino-1-(5-phospho-D-ribosyl)imidazole-4-carboxylate + L-aspartate + ATP = (2S)-2-[5-amino-1-(5-phospho-beta-D-ribosyl)imidazole-4-carboxamido]succinate + ADP + phosphate + 2 H(+)</text>
        <dbReference type="Rhea" id="RHEA:22628"/>
        <dbReference type="ChEBI" id="CHEBI:15378"/>
        <dbReference type="ChEBI" id="CHEBI:29991"/>
        <dbReference type="ChEBI" id="CHEBI:30616"/>
        <dbReference type="ChEBI" id="CHEBI:43474"/>
        <dbReference type="ChEBI" id="CHEBI:58443"/>
        <dbReference type="ChEBI" id="CHEBI:77657"/>
        <dbReference type="ChEBI" id="CHEBI:456216"/>
        <dbReference type="EC" id="6.3.2.6"/>
    </reaction>
</comment>
<evidence type="ECO:0000259" key="12">
    <source>
        <dbReference type="Pfam" id="PF01259"/>
    </source>
</evidence>
<dbReference type="EC" id="6.3.2.6" evidence="3 11"/>
<organism evidence="13 14">
    <name type="scientific">Ferroacidibacillus organovorans</name>
    <dbReference type="NCBI Taxonomy" id="1765683"/>
    <lineage>
        <taxon>Bacteria</taxon>
        <taxon>Bacillati</taxon>
        <taxon>Bacillota</taxon>
        <taxon>Bacilli</taxon>
        <taxon>Bacillales</taxon>
        <taxon>Alicyclobacillaceae</taxon>
        <taxon>Ferroacidibacillus</taxon>
    </lineage>
</organism>
<feature type="domain" description="SAICAR synthetase/ADE2 N-terminal" evidence="12">
    <location>
        <begin position="7"/>
        <end position="233"/>
    </location>
</feature>
<comment type="pathway">
    <text evidence="1 11">Purine metabolism; IMP biosynthesis via de novo pathway; 5-amino-1-(5-phospho-D-ribosyl)imidazole-4-carboxamide from 5-amino-1-(5-phospho-D-ribosyl)imidazole-4-carboxylate: step 1/2.</text>
</comment>
<evidence type="ECO:0000256" key="7">
    <source>
        <dbReference type="ARBA" id="ARBA00022755"/>
    </source>
</evidence>
<dbReference type="GO" id="GO:0006189">
    <property type="term" value="P:'de novo' IMP biosynthetic process"/>
    <property type="evidence" value="ECO:0007669"/>
    <property type="project" value="UniProtKB-UniRule"/>
</dbReference>
<dbReference type="FunFam" id="3.30.470.20:FF:000006">
    <property type="entry name" value="Phosphoribosylaminoimidazole-succinocarboxamide synthase"/>
    <property type="match status" value="1"/>
</dbReference>
<dbReference type="GO" id="GO:0005524">
    <property type="term" value="F:ATP binding"/>
    <property type="evidence" value="ECO:0007669"/>
    <property type="project" value="UniProtKB-KW"/>
</dbReference>
<evidence type="ECO:0000313" key="13">
    <source>
        <dbReference type="EMBL" id="OAG95019.1"/>
    </source>
</evidence>
<dbReference type="CDD" id="cd01415">
    <property type="entry name" value="SAICAR_synt_PurC"/>
    <property type="match status" value="1"/>
</dbReference>
<name>A0A853KFH9_9BACL</name>
<dbReference type="GO" id="GO:0004639">
    <property type="term" value="F:phosphoribosylaminoimidazolesuccinocarboxamide synthase activity"/>
    <property type="evidence" value="ECO:0007669"/>
    <property type="project" value="UniProtKB-UniRule"/>
</dbReference>
<evidence type="ECO:0000256" key="3">
    <source>
        <dbReference type="ARBA" id="ARBA00012217"/>
    </source>
</evidence>
<evidence type="ECO:0000313" key="14">
    <source>
        <dbReference type="Proteomes" id="UP000077421"/>
    </source>
</evidence>
<dbReference type="InterPro" id="IPR028923">
    <property type="entry name" value="SAICAR_synt/ADE2_N"/>
</dbReference>
<evidence type="ECO:0000256" key="11">
    <source>
        <dbReference type="HAMAP-Rule" id="MF_00137"/>
    </source>
</evidence>
<dbReference type="PROSITE" id="PS01057">
    <property type="entry name" value="SAICAR_SYNTHETASE_1"/>
    <property type="match status" value="1"/>
</dbReference>
<dbReference type="InterPro" id="IPR033934">
    <property type="entry name" value="SAICAR_synt_PurC"/>
</dbReference>
<evidence type="ECO:0000256" key="9">
    <source>
        <dbReference type="ARBA" id="ARBA00030409"/>
    </source>
</evidence>
<keyword evidence="7 11" id="KW-0658">Purine biosynthesis</keyword>
<dbReference type="AlphaFoldDB" id="A0A853KFH9"/>
<evidence type="ECO:0000256" key="10">
    <source>
        <dbReference type="ARBA" id="ARBA00048475"/>
    </source>
</evidence>
<evidence type="ECO:0000256" key="5">
    <source>
        <dbReference type="ARBA" id="ARBA00022598"/>
    </source>
</evidence>
<dbReference type="Gene3D" id="3.30.470.20">
    <property type="entry name" value="ATP-grasp fold, B domain"/>
    <property type="match status" value="1"/>
</dbReference>
<comment type="caution">
    <text evidence="13">The sequence shown here is derived from an EMBL/GenBank/DDBJ whole genome shotgun (WGS) entry which is preliminary data.</text>
</comment>
<keyword evidence="5 11" id="KW-0436">Ligase</keyword>
<dbReference type="InterPro" id="IPR001636">
    <property type="entry name" value="SAICAR_synth"/>
</dbReference>
<dbReference type="PANTHER" id="PTHR43599">
    <property type="entry name" value="MULTIFUNCTIONAL PROTEIN ADE2"/>
    <property type="match status" value="1"/>
</dbReference>
<accession>A0A853KFH9</accession>
<reference evidence="13 14" key="1">
    <citation type="submission" date="2016-02" db="EMBL/GenBank/DDBJ databases">
        <title>Draft genome sequence of Acidibacillus ferrooxidans SLC66.</title>
        <authorList>
            <person name="Oliveira G."/>
            <person name="Nancucheo I."/>
            <person name="Dall'Agnol H."/>
            <person name="Johnson B."/>
            <person name="Oliveira R."/>
            <person name="Nunes G.L."/>
            <person name="Tzotzos G."/>
            <person name="Orellana S.C."/>
            <person name="Salim A.C."/>
            <person name="Araujo F.M."/>
        </authorList>
    </citation>
    <scope>NUCLEOTIDE SEQUENCE [LARGE SCALE GENOMIC DNA]</scope>
    <source>
        <strain evidence="13 14">SLC66</strain>
    </source>
</reference>
<dbReference type="Gene3D" id="3.30.200.20">
    <property type="entry name" value="Phosphorylase Kinase, domain 1"/>
    <property type="match status" value="1"/>
</dbReference>
<evidence type="ECO:0000256" key="1">
    <source>
        <dbReference type="ARBA" id="ARBA00004672"/>
    </source>
</evidence>
<sequence>MEKGHMIYEGKAKRVYEVVGQPESVIVVYKDDATAFNGAKHASLEGKGVLNLAISTVIFEWLKQAGIASHYIRTLSDREMLVRRVEIVPLEVVIRNRVAGSLAKRLGIAEGVTLTEPFVEWYYKNDDLGDPLVTEAHIRVLGVATPEILASLEAQAQKINQVLRANLHKAGIELVDAKFEFGLTKEGTLILADEISPDTCRFWDTATEEKLDKDRFRRDLGGVMEAYQEILRRIKGVQA</sequence>
<dbReference type="PROSITE" id="PS01058">
    <property type="entry name" value="SAICAR_SYNTHETASE_2"/>
    <property type="match status" value="1"/>
</dbReference>
<evidence type="ECO:0000256" key="2">
    <source>
        <dbReference type="ARBA" id="ARBA00010190"/>
    </source>
</evidence>
<evidence type="ECO:0000256" key="6">
    <source>
        <dbReference type="ARBA" id="ARBA00022741"/>
    </source>
</evidence>
<dbReference type="NCBIfam" id="TIGR00081">
    <property type="entry name" value="purC"/>
    <property type="match status" value="1"/>
</dbReference>
<dbReference type="RefSeq" id="WP_067561013.1">
    <property type="nucleotide sequence ID" value="NZ_LSUQ01000004.1"/>
</dbReference>
<comment type="similarity">
    <text evidence="2 11">Belongs to the SAICAR synthetase family.</text>
</comment>
<dbReference type="GO" id="GO:0009236">
    <property type="term" value="P:cobalamin biosynthetic process"/>
    <property type="evidence" value="ECO:0007669"/>
    <property type="project" value="InterPro"/>
</dbReference>
<dbReference type="PANTHER" id="PTHR43599:SF3">
    <property type="entry name" value="SI:DKEY-6E2.2"/>
    <property type="match status" value="1"/>
</dbReference>
<keyword evidence="8 11" id="KW-0067">ATP-binding</keyword>
<keyword evidence="6 11" id="KW-0547">Nucleotide-binding</keyword>
<evidence type="ECO:0000256" key="8">
    <source>
        <dbReference type="ARBA" id="ARBA00022840"/>
    </source>
</evidence>
<protein>
    <recommendedName>
        <fullName evidence="4 11">Phosphoribosylaminoimidazole-succinocarboxamide synthase</fullName>
        <ecNumber evidence="3 11">6.3.2.6</ecNumber>
    </recommendedName>
    <alternativeName>
        <fullName evidence="9 11">SAICAR synthetase</fullName>
    </alternativeName>
</protein>
<dbReference type="Pfam" id="PF01259">
    <property type="entry name" value="SAICAR_synt"/>
    <property type="match status" value="1"/>
</dbReference>
<dbReference type="SUPFAM" id="SSF56104">
    <property type="entry name" value="SAICAR synthase-like"/>
    <property type="match status" value="1"/>
</dbReference>
<dbReference type="EMBL" id="LSUQ01000004">
    <property type="protein sequence ID" value="OAG95019.1"/>
    <property type="molecule type" value="Genomic_DNA"/>
</dbReference>
<evidence type="ECO:0000256" key="4">
    <source>
        <dbReference type="ARBA" id="ARBA00016460"/>
    </source>
</evidence>